<accession>A0A1E5QK70</accession>
<feature type="signal peptide" evidence="1">
    <location>
        <begin position="1"/>
        <end position="27"/>
    </location>
</feature>
<dbReference type="AlphaFoldDB" id="A0A1E5QK70"/>
<proteinExistence type="predicted"/>
<evidence type="ECO:0000256" key="1">
    <source>
        <dbReference type="SAM" id="SignalP"/>
    </source>
</evidence>
<feature type="chain" id="PRO_5009184335" evidence="1">
    <location>
        <begin position="28"/>
        <end position="170"/>
    </location>
</feature>
<organism evidence="2">
    <name type="scientific">Desertifilum tharense IPPAS B-1220</name>
    <dbReference type="NCBI Taxonomy" id="1781255"/>
    <lineage>
        <taxon>Bacteria</taxon>
        <taxon>Bacillati</taxon>
        <taxon>Cyanobacteriota</taxon>
        <taxon>Cyanophyceae</taxon>
        <taxon>Desertifilales</taxon>
        <taxon>Desertifilaceae</taxon>
        <taxon>Desertifilum</taxon>
    </lineage>
</organism>
<comment type="caution">
    <text evidence="2">The sequence shown here is derived from an EMBL/GenBank/DDBJ whole genome shotgun (WGS) entry which is preliminary data.</text>
</comment>
<gene>
    <name evidence="2" type="ORF">BH720_11625</name>
</gene>
<dbReference type="EMBL" id="MJGC01000057">
    <property type="protein sequence ID" value="OEJ74984.1"/>
    <property type="molecule type" value="Genomic_DNA"/>
</dbReference>
<name>A0A1E5QK70_9CYAN</name>
<evidence type="ECO:0000313" key="2">
    <source>
        <dbReference type="EMBL" id="OEJ74984.1"/>
    </source>
</evidence>
<dbReference type="RefSeq" id="WP_069967372.1">
    <property type="nucleotide sequence ID" value="NZ_CM124774.1"/>
</dbReference>
<reference evidence="2" key="1">
    <citation type="submission" date="2016-09" db="EMBL/GenBank/DDBJ databases">
        <title>Draft genome of thermotolerant cyanobacterium Desertifilum sp. strain IPPAS B-1220.</title>
        <authorList>
            <person name="Sinetova M.A."/>
            <person name="Bolakhan K."/>
            <person name="Zayadan B.K."/>
            <person name="Mironov K.S."/>
            <person name="Ustinova V."/>
            <person name="Kupriyanova E.V."/>
            <person name="Sidorov R.A."/>
            <person name="Skrypnik A.N."/>
            <person name="Gogoleva N.E."/>
            <person name="Gogolev Y.V."/>
            <person name="Los D.A."/>
        </authorList>
    </citation>
    <scope>NUCLEOTIDE SEQUENCE [LARGE SCALE GENOMIC DNA]</scope>
    <source>
        <strain evidence="2">IPPAS B-1220</strain>
    </source>
</reference>
<sequence length="170" mass="18420">MVASKIQQVFASLAIGTLAFSAMPLSAQTIAQAGRFSPAWDDCEDVQMEMAYLLKLSDSPLAQNPAPFNDMVSGVGGQSCVLSATVSRQNFQNAAQLRNALKPMLTKQGWVENNQYAASGVDETQIGFWKGEEVRVAILRIEAEDNPNIAPSQRGYKVTIQMAQPQVPSL</sequence>
<protein>
    <submittedName>
        <fullName evidence="2">Uncharacterized protein</fullName>
    </submittedName>
</protein>
<keyword evidence="1" id="KW-0732">Signal</keyword>